<dbReference type="InterPro" id="IPR036259">
    <property type="entry name" value="MFS_trans_sf"/>
</dbReference>
<protein>
    <submittedName>
        <fullName evidence="8">MFS transporter</fullName>
    </submittedName>
</protein>
<feature type="transmembrane region" description="Helical" evidence="6">
    <location>
        <begin position="367"/>
        <end position="392"/>
    </location>
</feature>
<feature type="transmembrane region" description="Helical" evidence="6">
    <location>
        <begin position="189"/>
        <end position="207"/>
    </location>
</feature>
<dbReference type="AlphaFoldDB" id="A0A2W5QIE1"/>
<evidence type="ECO:0000313" key="8">
    <source>
        <dbReference type="EMBL" id="PZQ57547.1"/>
    </source>
</evidence>
<keyword evidence="4 6" id="KW-1133">Transmembrane helix</keyword>
<dbReference type="GO" id="GO:0022857">
    <property type="term" value="F:transmembrane transporter activity"/>
    <property type="evidence" value="ECO:0007669"/>
    <property type="project" value="InterPro"/>
</dbReference>
<feature type="transmembrane region" description="Helical" evidence="6">
    <location>
        <begin position="59"/>
        <end position="81"/>
    </location>
</feature>
<keyword evidence="2" id="KW-1003">Cell membrane</keyword>
<evidence type="ECO:0000256" key="5">
    <source>
        <dbReference type="ARBA" id="ARBA00023136"/>
    </source>
</evidence>
<evidence type="ECO:0000256" key="1">
    <source>
        <dbReference type="ARBA" id="ARBA00004651"/>
    </source>
</evidence>
<comment type="subcellular location">
    <subcellularLocation>
        <location evidence="1">Cell membrane</location>
        <topology evidence="1">Multi-pass membrane protein</topology>
    </subcellularLocation>
</comment>
<dbReference type="PANTHER" id="PTHR43124:SF3">
    <property type="entry name" value="CHLORAMPHENICOL EFFLUX PUMP RV0191"/>
    <property type="match status" value="1"/>
</dbReference>
<evidence type="ECO:0000256" key="2">
    <source>
        <dbReference type="ARBA" id="ARBA00022475"/>
    </source>
</evidence>
<evidence type="ECO:0000256" key="4">
    <source>
        <dbReference type="ARBA" id="ARBA00022989"/>
    </source>
</evidence>
<feature type="transmembrane region" description="Helical" evidence="6">
    <location>
        <begin position="273"/>
        <end position="296"/>
    </location>
</feature>
<feature type="transmembrane region" description="Helical" evidence="6">
    <location>
        <begin position="88"/>
        <end position="107"/>
    </location>
</feature>
<feature type="transmembrane region" description="Helical" evidence="6">
    <location>
        <begin position="308"/>
        <end position="328"/>
    </location>
</feature>
<feature type="transmembrane region" description="Helical" evidence="6">
    <location>
        <begin position="404"/>
        <end position="423"/>
    </location>
</feature>
<dbReference type="PROSITE" id="PS50850">
    <property type="entry name" value="MFS"/>
    <property type="match status" value="1"/>
</dbReference>
<evidence type="ECO:0000256" key="6">
    <source>
        <dbReference type="SAM" id="Phobius"/>
    </source>
</evidence>
<dbReference type="Gene3D" id="1.20.1250.20">
    <property type="entry name" value="MFS general substrate transporter like domains"/>
    <property type="match status" value="1"/>
</dbReference>
<dbReference type="Pfam" id="PF07690">
    <property type="entry name" value="MFS_1"/>
    <property type="match status" value="1"/>
</dbReference>
<dbReference type="GO" id="GO:0005886">
    <property type="term" value="C:plasma membrane"/>
    <property type="evidence" value="ECO:0007669"/>
    <property type="project" value="UniProtKB-SubCell"/>
</dbReference>
<feature type="transmembrane region" description="Helical" evidence="6">
    <location>
        <begin position="20"/>
        <end position="39"/>
    </location>
</feature>
<name>A0A2W5QIE1_9SPHN</name>
<evidence type="ECO:0000313" key="9">
    <source>
        <dbReference type="Proteomes" id="UP000249082"/>
    </source>
</evidence>
<dbReference type="EMBL" id="QFPX01000001">
    <property type="protein sequence ID" value="PZQ57547.1"/>
    <property type="molecule type" value="Genomic_DNA"/>
</dbReference>
<dbReference type="InterPro" id="IPR050189">
    <property type="entry name" value="MFS_Efflux_Transporters"/>
</dbReference>
<dbReference type="Proteomes" id="UP000249082">
    <property type="component" value="Unassembled WGS sequence"/>
</dbReference>
<feature type="transmembrane region" description="Helical" evidence="6">
    <location>
        <begin position="334"/>
        <end position="360"/>
    </location>
</feature>
<proteinExistence type="predicted"/>
<evidence type="ECO:0000259" key="7">
    <source>
        <dbReference type="PROSITE" id="PS50850"/>
    </source>
</evidence>
<reference evidence="8 9" key="1">
    <citation type="submission" date="2017-08" db="EMBL/GenBank/DDBJ databases">
        <title>Infants hospitalized years apart are colonized by the same room-sourced microbial strains.</title>
        <authorList>
            <person name="Brooks B."/>
            <person name="Olm M.R."/>
            <person name="Firek B.A."/>
            <person name="Baker R."/>
            <person name="Thomas B.C."/>
            <person name="Morowitz M.J."/>
            <person name="Banfield J.F."/>
        </authorList>
    </citation>
    <scope>NUCLEOTIDE SEQUENCE [LARGE SCALE GENOMIC DNA]</scope>
    <source>
        <strain evidence="8">S2_005_002_R2_33</strain>
    </source>
</reference>
<dbReference type="SUPFAM" id="SSF103473">
    <property type="entry name" value="MFS general substrate transporter"/>
    <property type="match status" value="1"/>
</dbReference>
<dbReference type="InterPro" id="IPR011701">
    <property type="entry name" value="MFS"/>
</dbReference>
<feature type="domain" description="Major facilitator superfamily (MFS) profile" evidence="7">
    <location>
        <begin position="18"/>
        <end position="428"/>
    </location>
</feature>
<keyword evidence="5 6" id="KW-0472">Membrane</keyword>
<organism evidence="8 9">
    <name type="scientific">Novosphingobium pentaromativorans</name>
    <dbReference type="NCBI Taxonomy" id="205844"/>
    <lineage>
        <taxon>Bacteria</taxon>
        <taxon>Pseudomonadati</taxon>
        <taxon>Pseudomonadota</taxon>
        <taxon>Alphaproteobacteria</taxon>
        <taxon>Sphingomonadales</taxon>
        <taxon>Sphingomonadaceae</taxon>
        <taxon>Novosphingobium</taxon>
    </lineage>
</organism>
<dbReference type="PANTHER" id="PTHR43124">
    <property type="entry name" value="PURINE EFFLUX PUMP PBUE"/>
    <property type="match status" value="1"/>
</dbReference>
<accession>A0A2W5QIE1</accession>
<feature type="transmembrane region" description="Helical" evidence="6">
    <location>
        <begin position="113"/>
        <end position="134"/>
    </location>
</feature>
<evidence type="ECO:0000256" key="3">
    <source>
        <dbReference type="ARBA" id="ARBA00022692"/>
    </source>
</evidence>
<comment type="caution">
    <text evidence="8">The sequence shown here is derived from an EMBL/GenBank/DDBJ whole genome shotgun (WGS) entry which is preliminary data.</text>
</comment>
<gene>
    <name evidence="8" type="ORF">DI555_01035</name>
</gene>
<sequence length="436" mass="44758">MTSITLPAPRSVAPFRHRILALFILALAMASGFTMMGSFSMVQEGAKAEMGLSDYALSLVQGVSAAVPLVVFSVPIGILVDRRNRVRLLFLLGLIWTVGTLLTAFAQSLPVLFLARMMAGIGTTGALTAALSLTADLCAPEQRGRAMLVVTLGKCLGQAGAFAVAGWLLGALLRAPPAFTHGLAPWRGTHVLLAVISLCLILPLLALREPARREVEAGIHAPFAIVARELWGRRGFLIPLFIGQVSVVMADAAASIWASPVLSRGYGLAPEVFAGWMGALIFSAGLAGSILGGFAADLGQRTGRRGGLLAGAVLAAVAGVPAALFPIAPNVPLFAAAVGLLMLCGTITGLITSVALTVLIPNELRGLCIGAFIALAGLVGFGVSPSLVAWVSDLLGGEAHLGEGLAIVGTGVGVISVIAFAQAMRRAPLSAMQEPI</sequence>
<dbReference type="InterPro" id="IPR020846">
    <property type="entry name" value="MFS_dom"/>
</dbReference>
<feature type="transmembrane region" description="Helical" evidence="6">
    <location>
        <begin position="146"/>
        <end position="169"/>
    </location>
</feature>
<feature type="transmembrane region" description="Helical" evidence="6">
    <location>
        <begin position="236"/>
        <end position="258"/>
    </location>
</feature>
<keyword evidence="3 6" id="KW-0812">Transmembrane</keyword>